<name>A0A9P7B5E8_RHOMI</name>
<comment type="caution">
    <text evidence="4">The sequence shown here is derived from an EMBL/GenBank/DDBJ whole genome shotgun (WGS) entry which is preliminary data.</text>
</comment>
<dbReference type="EMBL" id="PUHQ01000043">
    <property type="protein sequence ID" value="KAG0660540.1"/>
    <property type="molecule type" value="Genomic_DNA"/>
</dbReference>
<dbReference type="InterPro" id="IPR036324">
    <property type="entry name" value="Mn/Fe_SOD_N_sf"/>
</dbReference>
<feature type="region of interest" description="Disordered" evidence="2">
    <location>
        <begin position="294"/>
        <end position="335"/>
    </location>
</feature>
<protein>
    <recommendedName>
        <fullName evidence="3">Manganese/iron superoxide dismutase C-terminal domain-containing protein</fullName>
    </recommendedName>
</protein>
<reference evidence="4 5" key="1">
    <citation type="submission" date="2020-11" db="EMBL/GenBank/DDBJ databases">
        <title>Kefir isolates.</title>
        <authorList>
            <person name="Marcisauskas S."/>
            <person name="Kim Y."/>
            <person name="Blasche S."/>
        </authorList>
    </citation>
    <scope>NUCLEOTIDE SEQUENCE [LARGE SCALE GENOMIC DNA]</scope>
    <source>
        <strain evidence="4 5">KR</strain>
    </source>
</reference>
<evidence type="ECO:0000313" key="5">
    <source>
        <dbReference type="Proteomes" id="UP000777482"/>
    </source>
</evidence>
<gene>
    <name evidence="4" type="ORF">C6P46_004565</name>
</gene>
<dbReference type="SUPFAM" id="SSF46609">
    <property type="entry name" value="Fe,Mn superoxide dismutase (SOD), N-terminal domain"/>
    <property type="match status" value="1"/>
</dbReference>
<dbReference type="AlphaFoldDB" id="A0A9P7B5E8"/>
<sequence length="417" mass="44185">MHARQYGGASRQQRPLLYVEHGKAVYSGVDAPDLVAAAAQQSPSQPGLAVKSREETMLRQSSSPLVRAATTAAAASTTAAAARPTLVAASLLRATTGVQTRFAHRRVPLPYDAEHGLPGFLSPNALRTVAVDWQQGVLARLDELVRDTDLENKSVLQTLKESARDPTRTLVFNYASEALNNSFFLSTLSPTASSSSSGPTPSSSFSTKLSQTPSLGSFPALVSHFSAHVSGLHPSSGAYVWLVTDPSGNLGVVGTYAGGTVLVKERAQTGFGSYAGKDLRVLGEQVEVVPGAEQPEQEVAAASEEPASTSSTWQTVTPARPQQQATASDLNDGGLDVSSSAHEIMSASRPSATALAASVGATLHPLACISVHPHCYLEDYGLWGRDEYVRKWWHAVDWSRVEQAYDAFTTRAKATGR</sequence>
<feature type="compositionally biased region" description="Low complexity" evidence="2">
    <location>
        <begin position="294"/>
        <end position="312"/>
    </location>
</feature>
<dbReference type="PANTHER" id="PTHR43595">
    <property type="entry name" value="37S RIBOSOMAL PROTEIN S26, MITOCHONDRIAL"/>
    <property type="match status" value="1"/>
</dbReference>
<dbReference type="InterPro" id="IPR036314">
    <property type="entry name" value="SOD_C_sf"/>
</dbReference>
<comment type="function">
    <text evidence="1">Component of the mitochondrial ribosome (mitoribosome), a dedicated translation machinery responsible for the synthesis of mitochondrial genome-encoded proteins, including at least some of the essential transmembrane subunits of the mitochondrial respiratory chain. The mitoribosomes are attached to the mitochondrial inner membrane and translation products are cotranslationally integrated into the membrane.</text>
</comment>
<keyword evidence="5" id="KW-1185">Reference proteome</keyword>
<feature type="domain" description="Manganese/iron superoxide dismutase C-terminal" evidence="3">
    <location>
        <begin position="362"/>
        <end position="403"/>
    </location>
</feature>
<dbReference type="InterPro" id="IPR019832">
    <property type="entry name" value="Mn/Fe_SOD_C"/>
</dbReference>
<dbReference type="GO" id="GO:0005737">
    <property type="term" value="C:cytoplasm"/>
    <property type="evidence" value="ECO:0007669"/>
    <property type="project" value="TreeGrafter"/>
</dbReference>
<organism evidence="4 5">
    <name type="scientific">Rhodotorula mucilaginosa</name>
    <name type="common">Yeast</name>
    <name type="synonym">Rhodotorula rubra</name>
    <dbReference type="NCBI Taxonomy" id="5537"/>
    <lineage>
        <taxon>Eukaryota</taxon>
        <taxon>Fungi</taxon>
        <taxon>Dikarya</taxon>
        <taxon>Basidiomycota</taxon>
        <taxon>Pucciniomycotina</taxon>
        <taxon>Microbotryomycetes</taxon>
        <taxon>Sporidiobolales</taxon>
        <taxon>Sporidiobolaceae</taxon>
        <taxon>Rhodotorula</taxon>
    </lineage>
</organism>
<evidence type="ECO:0000256" key="1">
    <source>
        <dbReference type="ARBA" id="ARBA00037226"/>
    </source>
</evidence>
<proteinExistence type="predicted"/>
<feature type="compositionally biased region" description="Polar residues" evidence="2">
    <location>
        <begin position="313"/>
        <end position="329"/>
    </location>
</feature>
<dbReference type="PANTHER" id="PTHR43595:SF2">
    <property type="entry name" value="SMALL RIBOSOMAL SUBUNIT PROTEIN MS42"/>
    <property type="match status" value="1"/>
</dbReference>
<accession>A0A9P7B5E8</accession>
<dbReference type="SUPFAM" id="SSF54719">
    <property type="entry name" value="Fe,Mn superoxide dismutase (SOD), C-terminal domain"/>
    <property type="match status" value="1"/>
</dbReference>
<evidence type="ECO:0000313" key="4">
    <source>
        <dbReference type="EMBL" id="KAG0660540.1"/>
    </source>
</evidence>
<evidence type="ECO:0000259" key="3">
    <source>
        <dbReference type="Pfam" id="PF02777"/>
    </source>
</evidence>
<evidence type="ECO:0000256" key="2">
    <source>
        <dbReference type="SAM" id="MobiDB-lite"/>
    </source>
</evidence>
<dbReference type="GO" id="GO:0046872">
    <property type="term" value="F:metal ion binding"/>
    <property type="evidence" value="ECO:0007669"/>
    <property type="project" value="InterPro"/>
</dbReference>
<dbReference type="Proteomes" id="UP000777482">
    <property type="component" value="Unassembled WGS sequence"/>
</dbReference>
<dbReference type="GO" id="GO:0004784">
    <property type="term" value="F:superoxide dismutase activity"/>
    <property type="evidence" value="ECO:0007669"/>
    <property type="project" value="InterPro"/>
</dbReference>
<dbReference type="Pfam" id="PF02777">
    <property type="entry name" value="Sod_Fe_C"/>
    <property type="match status" value="1"/>
</dbReference>
<dbReference type="OrthoDB" id="275227at2759"/>
<dbReference type="Gene3D" id="3.55.40.20">
    <property type="entry name" value="Iron/manganese superoxide dismutase, C-terminal domain"/>
    <property type="match status" value="1"/>
</dbReference>